<evidence type="ECO:0000313" key="2">
    <source>
        <dbReference type="EMBL" id="CAK0813856.1"/>
    </source>
</evidence>
<protein>
    <submittedName>
        <fullName evidence="2">Uncharacterized protein</fullName>
    </submittedName>
</protein>
<feature type="region of interest" description="Disordered" evidence="1">
    <location>
        <begin position="175"/>
        <end position="213"/>
    </location>
</feature>
<evidence type="ECO:0000256" key="1">
    <source>
        <dbReference type="SAM" id="MobiDB-lite"/>
    </source>
</evidence>
<organism evidence="2 3">
    <name type="scientific">Prorocentrum cordatum</name>
    <dbReference type="NCBI Taxonomy" id="2364126"/>
    <lineage>
        <taxon>Eukaryota</taxon>
        <taxon>Sar</taxon>
        <taxon>Alveolata</taxon>
        <taxon>Dinophyceae</taxon>
        <taxon>Prorocentrales</taxon>
        <taxon>Prorocentraceae</taxon>
        <taxon>Prorocentrum</taxon>
    </lineage>
</organism>
<name>A0ABN9R7M9_9DINO</name>
<dbReference type="Proteomes" id="UP001189429">
    <property type="component" value="Unassembled WGS sequence"/>
</dbReference>
<feature type="compositionally biased region" description="Gly residues" evidence="1">
    <location>
        <begin position="196"/>
        <end position="207"/>
    </location>
</feature>
<accession>A0ABN9R7M9</accession>
<sequence length="223" mass="23978">MHQLQASAKDLAEVERLRSLDGGECFKCGRACAHCCGPSSEMDPSKKKSSRSSQGGSRNNQGLEEKEAEIASLRARKEELEKEKLSMLSMIDKLSGQIAKLKDVSRAAGHGDLIDSMLEESKLSDTMQSEEMSCFLRLYEDAVRRMKRVEAVAAQKLAAAGQGASQLARQFPAVSLEAQQPSGPSEWPDSPASPGGRAGGRQGGGPAEGRYARLPRLLQGLDC</sequence>
<reference evidence="2" key="1">
    <citation type="submission" date="2023-10" db="EMBL/GenBank/DDBJ databases">
        <authorList>
            <person name="Chen Y."/>
            <person name="Shah S."/>
            <person name="Dougan E. K."/>
            <person name="Thang M."/>
            <person name="Chan C."/>
        </authorList>
    </citation>
    <scope>NUCLEOTIDE SEQUENCE [LARGE SCALE GENOMIC DNA]</scope>
</reference>
<keyword evidence="3" id="KW-1185">Reference proteome</keyword>
<dbReference type="EMBL" id="CAUYUJ010005497">
    <property type="protein sequence ID" value="CAK0813856.1"/>
    <property type="molecule type" value="Genomic_DNA"/>
</dbReference>
<comment type="caution">
    <text evidence="2">The sequence shown here is derived from an EMBL/GenBank/DDBJ whole genome shotgun (WGS) entry which is preliminary data.</text>
</comment>
<proteinExistence type="predicted"/>
<feature type="non-terminal residue" evidence="2">
    <location>
        <position position="223"/>
    </location>
</feature>
<evidence type="ECO:0000313" key="3">
    <source>
        <dbReference type="Proteomes" id="UP001189429"/>
    </source>
</evidence>
<feature type="compositionally biased region" description="Low complexity" evidence="1">
    <location>
        <begin position="51"/>
        <end position="62"/>
    </location>
</feature>
<gene>
    <name evidence="2" type="ORF">PCOR1329_LOCUS17641</name>
</gene>
<feature type="region of interest" description="Disordered" evidence="1">
    <location>
        <begin position="35"/>
        <end position="68"/>
    </location>
</feature>